<dbReference type="EMBL" id="AXCN02001464">
    <property type="status" value="NOT_ANNOTATED_CDS"/>
    <property type="molecule type" value="Genomic_DNA"/>
</dbReference>
<evidence type="ECO:0000256" key="1">
    <source>
        <dbReference type="ARBA" id="ARBA00004370"/>
    </source>
</evidence>
<dbReference type="Proteomes" id="UP000075886">
    <property type="component" value="Unassembled WGS sequence"/>
</dbReference>
<evidence type="ECO:0000256" key="4">
    <source>
        <dbReference type="SAM" id="Phobius"/>
    </source>
</evidence>
<evidence type="ECO:0000259" key="5">
    <source>
        <dbReference type="PROSITE" id="PS51778"/>
    </source>
</evidence>
<dbReference type="GO" id="GO:0032366">
    <property type="term" value="P:intracellular sterol transport"/>
    <property type="evidence" value="ECO:0007669"/>
    <property type="project" value="TreeGrafter"/>
</dbReference>
<reference evidence="7" key="1">
    <citation type="submission" date="2014-01" db="EMBL/GenBank/DDBJ databases">
        <title>The Genome Sequence of Anopheles farauti FAR1 (V2).</title>
        <authorList>
            <consortium name="The Broad Institute Genomics Platform"/>
            <person name="Neafsey D.E."/>
            <person name="Besansky N."/>
            <person name="Howell P."/>
            <person name="Walton C."/>
            <person name="Young S.K."/>
            <person name="Zeng Q."/>
            <person name="Gargeya S."/>
            <person name="Fitzgerald M."/>
            <person name="Haas B."/>
            <person name="Abouelleil A."/>
            <person name="Allen A.W."/>
            <person name="Alvarado L."/>
            <person name="Arachchi H.M."/>
            <person name="Berlin A.M."/>
            <person name="Chapman S.B."/>
            <person name="Gainer-Dewar J."/>
            <person name="Goldberg J."/>
            <person name="Griggs A."/>
            <person name="Gujja S."/>
            <person name="Hansen M."/>
            <person name="Howarth C."/>
            <person name="Imamovic A."/>
            <person name="Ireland A."/>
            <person name="Larimer J."/>
            <person name="McCowan C."/>
            <person name="Murphy C."/>
            <person name="Pearson M."/>
            <person name="Poon T.W."/>
            <person name="Priest M."/>
            <person name="Roberts A."/>
            <person name="Saif S."/>
            <person name="Shea T."/>
            <person name="Sisk P."/>
            <person name="Sykes S."/>
            <person name="Wortman J."/>
            <person name="Nusbaum C."/>
            <person name="Birren B."/>
        </authorList>
    </citation>
    <scope>NUCLEOTIDE SEQUENCE [LARGE SCALE GENOMIC DNA]</scope>
    <source>
        <strain evidence="7">FAR1</strain>
    </source>
</reference>
<keyword evidence="7" id="KW-1185">Reference proteome</keyword>
<evidence type="ECO:0000313" key="7">
    <source>
        <dbReference type="Proteomes" id="UP000075886"/>
    </source>
</evidence>
<dbReference type="PROSITE" id="PS51778">
    <property type="entry name" value="VAST"/>
    <property type="match status" value="1"/>
</dbReference>
<proteinExistence type="predicted"/>
<feature type="region of interest" description="Disordered" evidence="3">
    <location>
        <begin position="1"/>
        <end position="36"/>
    </location>
</feature>
<feature type="domain" description="VASt" evidence="5">
    <location>
        <begin position="39"/>
        <end position="203"/>
    </location>
</feature>
<dbReference type="InterPro" id="IPR031968">
    <property type="entry name" value="VASt"/>
</dbReference>
<evidence type="ECO:0000256" key="2">
    <source>
        <dbReference type="ARBA" id="ARBA00023136"/>
    </source>
</evidence>
<dbReference type="GO" id="GO:0005789">
    <property type="term" value="C:endoplasmic reticulum membrane"/>
    <property type="evidence" value="ECO:0007669"/>
    <property type="project" value="TreeGrafter"/>
</dbReference>
<feature type="transmembrane region" description="Helical" evidence="4">
    <location>
        <begin position="265"/>
        <end position="286"/>
    </location>
</feature>
<evidence type="ECO:0000256" key="3">
    <source>
        <dbReference type="SAM" id="MobiDB-lite"/>
    </source>
</evidence>
<dbReference type="Pfam" id="PF16016">
    <property type="entry name" value="VASt"/>
    <property type="match status" value="1"/>
</dbReference>
<dbReference type="AlphaFoldDB" id="A0A182R0H0"/>
<evidence type="ECO:0000313" key="6">
    <source>
        <dbReference type="EnsemblMetazoa" id="AFAF020541-PA"/>
    </source>
</evidence>
<keyword evidence="4" id="KW-1133">Transmembrane helix</keyword>
<dbReference type="PANTHER" id="PTHR23319">
    <property type="entry name" value="GRAM DOMAIN CONTAINING 1B, ISOFORM E"/>
    <property type="match status" value="1"/>
</dbReference>
<comment type="subcellular location">
    <subcellularLocation>
        <location evidence="1">Membrane</location>
    </subcellularLocation>
</comment>
<dbReference type="GO" id="GO:0032934">
    <property type="term" value="F:sterol binding"/>
    <property type="evidence" value="ECO:0007669"/>
    <property type="project" value="TreeGrafter"/>
</dbReference>
<dbReference type="VEuPathDB" id="VectorBase:AFAF020541"/>
<dbReference type="EnsemblMetazoa" id="AFAF020541-RA">
    <property type="protein sequence ID" value="AFAF020541-PA"/>
    <property type="gene ID" value="AFAF020541"/>
</dbReference>
<dbReference type="GO" id="GO:0120015">
    <property type="term" value="F:sterol transfer activity"/>
    <property type="evidence" value="ECO:0007669"/>
    <property type="project" value="TreeGrafter"/>
</dbReference>
<dbReference type="GO" id="GO:0005886">
    <property type="term" value="C:plasma membrane"/>
    <property type="evidence" value="ECO:0007669"/>
    <property type="project" value="TreeGrafter"/>
</dbReference>
<dbReference type="GO" id="GO:0140268">
    <property type="term" value="C:endoplasmic reticulum-plasma membrane contact site"/>
    <property type="evidence" value="ECO:0007669"/>
    <property type="project" value="TreeGrafter"/>
</dbReference>
<keyword evidence="2 4" id="KW-0472">Membrane</keyword>
<dbReference type="InterPro" id="IPR051482">
    <property type="entry name" value="Cholesterol_transport"/>
</dbReference>
<keyword evidence="4" id="KW-0812">Transmembrane</keyword>
<reference evidence="6" key="2">
    <citation type="submission" date="2020-05" db="UniProtKB">
        <authorList>
            <consortium name="EnsemblMetazoa"/>
        </authorList>
    </citation>
    <scope>IDENTIFICATION</scope>
    <source>
        <strain evidence="6">FAR1</strain>
    </source>
</reference>
<dbReference type="STRING" id="69004.A0A182R0H0"/>
<name>A0A182R0H0_9DIPT</name>
<dbReference type="PANTHER" id="PTHR23319:SF4">
    <property type="entry name" value="GRAM DOMAIN CONTAINING 1B, ISOFORM E"/>
    <property type="match status" value="1"/>
</dbReference>
<accession>A0A182R0H0</accession>
<sequence length="435" mass="49828">MVSSPAERLATDSSDTTDEEPEKTTTEPPNSAECDSLHSGRQLVHTILPINVDVLFELLFSPSKFLMEFHEVRKTTDMVPGDWKLNKDGLKERVVTLTIAITQTIGPKNAHVTETQVMRKCSLPGQLYAIDVTAVQGGIPYADSFYVTQHYCMSRTVDNHTVFSVHAQVHYRKSIFGFVKGFIEKNTWVGLEDFYTSLLRNLQSEYCIPPAKSKGRRTRRSVHTQNKAIEETIIITDHTKVKPMRVPTVVGVGGSAADRKATKSGYRWLVAVMLLLLIVVNTMLYAKLLQMEEMERISRLDNSEELDSLLLAKSVRTRNDWLTIFQQQESRYSDEMLEWQKVLSSVTAMLNKASVLCTKLCRIPDNATNLSRIRGRIGRYAEQHVHGLLRNVSHLVFHNFSRMFQHRFAELRTACDRFVQLLRRKLYQHAQTLRR</sequence>
<protein>
    <recommendedName>
        <fullName evidence="5">VASt domain-containing protein</fullName>
    </recommendedName>
</protein>
<organism evidence="6 7">
    <name type="scientific">Anopheles farauti</name>
    <dbReference type="NCBI Taxonomy" id="69004"/>
    <lineage>
        <taxon>Eukaryota</taxon>
        <taxon>Metazoa</taxon>
        <taxon>Ecdysozoa</taxon>
        <taxon>Arthropoda</taxon>
        <taxon>Hexapoda</taxon>
        <taxon>Insecta</taxon>
        <taxon>Pterygota</taxon>
        <taxon>Neoptera</taxon>
        <taxon>Endopterygota</taxon>
        <taxon>Diptera</taxon>
        <taxon>Nematocera</taxon>
        <taxon>Culicoidea</taxon>
        <taxon>Culicidae</taxon>
        <taxon>Anophelinae</taxon>
        <taxon>Anopheles</taxon>
    </lineage>
</organism>